<feature type="region of interest" description="Disordered" evidence="1">
    <location>
        <begin position="100"/>
        <end position="132"/>
    </location>
</feature>
<name>A0A5M3XC77_9ACTN</name>
<feature type="chain" id="PRO_5024348828" description="Chaplin domain-containing protein" evidence="2">
    <location>
        <begin position="27"/>
        <end position="132"/>
    </location>
</feature>
<feature type="signal peptide" evidence="2">
    <location>
        <begin position="1"/>
        <end position="26"/>
    </location>
</feature>
<organism evidence="3 4">
    <name type="scientific">Acrocarpospora pleiomorpha</name>
    <dbReference type="NCBI Taxonomy" id="90975"/>
    <lineage>
        <taxon>Bacteria</taxon>
        <taxon>Bacillati</taxon>
        <taxon>Actinomycetota</taxon>
        <taxon>Actinomycetes</taxon>
        <taxon>Streptosporangiales</taxon>
        <taxon>Streptosporangiaceae</taxon>
        <taxon>Acrocarpospora</taxon>
    </lineage>
</organism>
<feature type="compositionally biased region" description="Low complexity" evidence="1">
    <location>
        <begin position="104"/>
        <end position="121"/>
    </location>
</feature>
<sequence>MKAWVGVALIVVAGCGAALNAPAVWAEDAPAEDPQPQLTRIDGTDLGGPVGTLCGNRLISHDSPIEDSPVRCVNSSVNSGNSVDSGNHLSLGDAVNSGNFANVNGTSDSANASNSGNLANGRQETFVRQAGR</sequence>
<dbReference type="Proteomes" id="UP000377595">
    <property type="component" value="Unassembled WGS sequence"/>
</dbReference>
<comment type="caution">
    <text evidence="3">The sequence shown here is derived from an EMBL/GenBank/DDBJ whole genome shotgun (WGS) entry which is preliminary data.</text>
</comment>
<reference evidence="3 4" key="1">
    <citation type="submission" date="2019-10" db="EMBL/GenBank/DDBJ databases">
        <title>Whole genome shotgun sequence of Acrocarpospora pleiomorpha NBRC 16267.</title>
        <authorList>
            <person name="Ichikawa N."/>
            <person name="Kimura A."/>
            <person name="Kitahashi Y."/>
            <person name="Komaki H."/>
            <person name="Oguchi A."/>
        </authorList>
    </citation>
    <scope>NUCLEOTIDE SEQUENCE [LARGE SCALE GENOMIC DNA]</scope>
    <source>
        <strain evidence="3 4">NBRC 16267</strain>
    </source>
</reference>
<proteinExistence type="predicted"/>
<dbReference type="RefSeq" id="WP_155343888.1">
    <property type="nucleotide sequence ID" value="NZ_BAAAHM010000012.1"/>
</dbReference>
<dbReference type="AlphaFoldDB" id="A0A5M3XC77"/>
<keyword evidence="4" id="KW-1185">Reference proteome</keyword>
<evidence type="ECO:0008006" key="5">
    <source>
        <dbReference type="Google" id="ProtNLM"/>
    </source>
</evidence>
<gene>
    <name evidence="3" type="ORF">Aple_016690</name>
</gene>
<evidence type="ECO:0000256" key="1">
    <source>
        <dbReference type="SAM" id="MobiDB-lite"/>
    </source>
</evidence>
<evidence type="ECO:0000313" key="4">
    <source>
        <dbReference type="Proteomes" id="UP000377595"/>
    </source>
</evidence>
<keyword evidence="2" id="KW-0732">Signal</keyword>
<evidence type="ECO:0000256" key="2">
    <source>
        <dbReference type="SAM" id="SignalP"/>
    </source>
</evidence>
<dbReference type="PROSITE" id="PS51257">
    <property type="entry name" value="PROKAR_LIPOPROTEIN"/>
    <property type="match status" value="1"/>
</dbReference>
<evidence type="ECO:0000313" key="3">
    <source>
        <dbReference type="EMBL" id="GES18774.1"/>
    </source>
</evidence>
<protein>
    <recommendedName>
        <fullName evidence="5">Chaplin domain-containing protein</fullName>
    </recommendedName>
</protein>
<accession>A0A5M3XC77</accession>
<dbReference type="EMBL" id="BLAF01000008">
    <property type="protein sequence ID" value="GES18774.1"/>
    <property type="molecule type" value="Genomic_DNA"/>
</dbReference>